<evidence type="ECO:0000256" key="1">
    <source>
        <dbReference type="ARBA" id="ARBA00021772"/>
    </source>
</evidence>
<dbReference type="EMBL" id="GANO01000042">
    <property type="protein sequence ID" value="JAB59829.1"/>
    <property type="molecule type" value="mRNA"/>
</dbReference>
<dbReference type="SUPFAM" id="SSF49899">
    <property type="entry name" value="Concanavalin A-like lectins/glucanases"/>
    <property type="match status" value="1"/>
</dbReference>
<reference evidence="3" key="1">
    <citation type="journal article" date="2014" name="Insect Biochem. Mol. Biol.">
        <title>An insight into the sialome of the frog biting fly, Corethrella appendiculata.</title>
        <authorList>
            <person name="Ribeiro J.M.C."/>
            <person name="Chagas A.C."/>
            <person name="Pham V.M."/>
            <person name="Lounibos L.P."/>
            <person name="Calvo E."/>
        </authorList>
    </citation>
    <scope>NUCLEOTIDE SEQUENCE</scope>
    <source>
        <tissue evidence="3">Salivary glands</tissue>
    </source>
</reference>
<dbReference type="SMART" id="SM00449">
    <property type="entry name" value="SPRY"/>
    <property type="match status" value="1"/>
</dbReference>
<dbReference type="AlphaFoldDB" id="U5EPW6"/>
<evidence type="ECO:0000259" key="2">
    <source>
        <dbReference type="PROSITE" id="PS50188"/>
    </source>
</evidence>
<organism evidence="3">
    <name type="scientific">Corethrella appendiculata</name>
    <dbReference type="NCBI Taxonomy" id="1370023"/>
    <lineage>
        <taxon>Eukaryota</taxon>
        <taxon>Metazoa</taxon>
        <taxon>Ecdysozoa</taxon>
        <taxon>Arthropoda</taxon>
        <taxon>Hexapoda</taxon>
        <taxon>Insecta</taxon>
        <taxon>Pterygota</taxon>
        <taxon>Neoptera</taxon>
        <taxon>Endopterygota</taxon>
        <taxon>Diptera</taxon>
        <taxon>Nematocera</taxon>
        <taxon>Culicoidea</taxon>
        <taxon>Chaoboridae</taxon>
        <taxon>Corethrella</taxon>
    </lineage>
</organism>
<sequence>MFCCLKGLCLNGVFNTHPPKHVSRESQIKLQKIGHEVVIIKGGLRACGSGGALGSSPLVQSKSYFEVKIQQAGKWSVGLATENCDLNNVRGGQDSESWCLTSDNIVYHDKKEIHELVEQKPDSQEQQLTVSIPDLADPSTTTSTFINQTGLPQEGDTIGVAYDHVELNFYLNGKNLNVPVLNIKSTVYPVIYVDDGAIVDLILDNFNFNMPAGFEKIMIEQSLL</sequence>
<name>U5EPW6_9DIPT</name>
<dbReference type="Gene3D" id="2.60.120.920">
    <property type="match status" value="1"/>
</dbReference>
<dbReference type="CDD" id="cd12880">
    <property type="entry name" value="SPRYD7"/>
    <property type="match status" value="1"/>
</dbReference>
<evidence type="ECO:0000313" key="3">
    <source>
        <dbReference type="EMBL" id="JAB59829.1"/>
    </source>
</evidence>
<dbReference type="Pfam" id="PF00622">
    <property type="entry name" value="SPRY"/>
    <property type="match status" value="1"/>
</dbReference>
<dbReference type="InterPro" id="IPR001870">
    <property type="entry name" value="B30.2/SPRY"/>
</dbReference>
<dbReference type="PANTHER" id="PTHR20951:SF2">
    <property type="entry name" value="SPRY DOMAIN-CONTAINING PROTEIN 7"/>
    <property type="match status" value="1"/>
</dbReference>
<dbReference type="InterPro" id="IPR003877">
    <property type="entry name" value="SPRY_dom"/>
</dbReference>
<proteinExistence type="evidence at transcript level"/>
<dbReference type="PROSITE" id="PS50188">
    <property type="entry name" value="B302_SPRY"/>
    <property type="match status" value="1"/>
</dbReference>
<dbReference type="InterPro" id="IPR035766">
    <property type="entry name" value="SPRYD7"/>
</dbReference>
<accession>U5EPW6</accession>
<protein>
    <recommendedName>
        <fullName evidence="1">SPRY domain-containing protein 7</fullName>
    </recommendedName>
</protein>
<dbReference type="InterPro" id="IPR043136">
    <property type="entry name" value="B30.2/SPRY_sf"/>
</dbReference>
<dbReference type="InterPro" id="IPR013320">
    <property type="entry name" value="ConA-like_dom_sf"/>
</dbReference>
<feature type="domain" description="B30.2/SPRY" evidence="2">
    <location>
        <begin position="1"/>
        <end position="208"/>
    </location>
</feature>
<dbReference type="PANTHER" id="PTHR20951">
    <property type="entry name" value="C13ORF1 PROTEIN-RELATED"/>
    <property type="match status" value="1"/>
</dbReference>